<organism evidence="2 3">
    <name type="scientific">Novipirellula artificiosorum</name>
    <dbReference type="NCBI Taxonomy" id="2528016"/>
    <lineage>
        <taxon>Bacteria</taxon>
        <taxon>Pseudomonadati</taxon>
        <taxon>Planctomycetota</taxon>
        <taxon>Planctomycetia</taxon>
        <taxon>Pirellulales</taxon>
        <taxon>Pirellulaceae</taxon>
        <taxon>Novipirellula</taxon>
    </lineage>
</organism>
<dbReference type="RefSeq" id="WP_146528288.1">
    <property type="nucleotide sequence ID" value="NZ_SJPV01000007.1"/>
</dbReference>
<feature type="chain" id="PRO_5022772533" description="DUF1579 domain-containing protein" evidence="1">
    <location>
        <begin position="22"/>
        <end position="165"/>
    </location>
</feature>
<evidence type="ECO:0000313" key="2">
    <source>
        <dbReference type="EMBL" id="TWU34844.1"/>
    </source>
</evidence>
<proteinExistence type="predicted"/>
<sequence length="165" mass="18304" precursor="true">MRFLHLHLFLALIVFAQVTHAIGISPETAQKEMESLVGEWEGTLEYGGASSSAKWNAEWAPGKQCLIIHEEYDNIEGGTNKVTALVGYDRLNRQIVNLGFRTDGGNRTMTFTDSVFKAKMTGDDLEGKASSCDVVVKRNEGEMTFVFKGVSPDGEDMLIQVQRKK</sequence>
<evidence type="ECO:0000313" key="3">
    <source>
        <dbReference type="Proteomes" id="UP000319143"/>
    </source>
</evidence>
<keyword evidence="1" id="KW-0732">Signal</keyword>
<feature type="signal peptide" evidence="1">
    <location>
        <begin position="1"/>
        <end position="21"/>
    </location>
</feature>
<protein>
    <recommendedName>
        <fullName evidence="4">DUF1579 domain-containing protein</fullName>
    </recommendedName>
</protein>
<comment type="caution">
    <text evidence="2">The sequence shown here is derived from an EMBL/GenBank/DDBJ whole genome shotgun (WGS) entry which is preliminary data.</text>
</comment>
<evidence type="ECO:0008006" key="4">
    <source>
        <dbReference type="Google" id="ProtNLM"/>
    </source>
</evidence>
<keyword evidence="3" id="KW-1185">Reference proteome</keyword>
<reference evidence="2 3" key="1">
    <citation type="submission" date="2019-02" db="EMBL/GenBank/DDBJ databases">
        <title>Deep-cultivation of Planctomycetes and their phenomic and genomic characterization uncovers novel biology.</title>
        <authorList>
            <person name="Wiegand S."/>
            <person name="Jogler M."/>
            <person name="Boedeker C."/>
            <person name="Pinto D."/>
            <person name="Vollmers J."/>
            <person name="Rivas-Marin E."/>
            <person name="Kohn T."/>
            <person name="Peeters S.H."/>
            <person name="Heuer A."/>
            <person name="Rast P."/>
            <person name="Oberbeckmann S."/>
            <person name="Bunk B."/>
            <person name="Jeske O."/>
            <person name="Meyerdierks A."/>
            <person name="Storesund J.E."/>
            <person name="Kallscheuer N."/>
            <person name="Luecker S."/>
            <person name="Lage O.M."/>
            <person name="Pohl T."/>
            <person name="Merkel B.J."/>
            <person name="Hornburger P."/>
            <person name="Mueller R.-W."/>
            <person name="Bruemmer F."/>
            <person name="Labrenz M."/>
            <person name="Spormann A.M."/>
            <person name="Op Den Camp H."/>
            <person name="Overmann J."/>
            <person name="Amann R."/>
            <person name="Jetten M.S.M."/>
            <person name="Mascher T."/>
            <person name="Medema M.H."/>
            <person name="Devos D.P."/>
            <person name="Kaster A.-K."/>
            <person name="Ovreas L."/>
            <person name="Rohde M."/>
            <person name="Galperin M.Y."/>
            <person name="Jogler C."/>
        </authorList>
    </citation>
    <scope>NUCLEOTIDE SEQUENCE [LARGE SCALE GENOMIC DNA]</scope>
    <source>
        <strain evidence="2 3">Poly41</strain>
    </source>
</reference>
<name>A0A5C6DFU8_9BACT</name>
<gene>
    <name evidence="2" type="ORF">Poly41_39870</name>
</gene>
<dbReference type="Proteomes" id="UP000319143">
    <property type="component" value="Unassembled WGS sequence"/>
</dbReference>
<dbReference type="AlphaFoldDB" id="A0A5C6DFU8"/>
<dbReference type="EMBL" id="SJPV01000007">
    <property type="protein sequence ID" value="TWU34844.1"/>
    <property type="molecule type" value="Genomic_DNA"/>
</dbReference>
<accession>A0A5C6DFU8</accession>
<evidence type="ECO:0000256" key="1">
    <source>
        <dbReference type="SAM" id="SignalP"/>
    </source>
</evidence>